<dbReference type="InterPro" id="IPR016181">
    <property type="entry name" value="Acyl_CoA_acyltransferase"/>
</dbReference>
<dbReference type="Gene3D" id="3.40.630.30">
    <property type="match status" value="1"/>
</dbReference>
<accession>A0A839IUW6</accession>
<sequence length="200" mass="23072">MSVVLKTVSGHELVYWIEDLARLRIQIFREYPYLYDGTTEYEQDYLATYIESGQAMAVLAVDCKGGEDKIVGASTGVPMSHESEEFRQPFLDAGIDTDTLFYCGESVLLPEYRGQGIYKGFFSGREQYVRRLGGFQKICFCGVMRADDHPMKPEEYQPLDAVWQHFGYQACPELTTCYPWKDIDQPESSDHLMMFWMKTL</sequence>
<keyword evidence="2" id="KW-1185">Reference proteome</keyword>
<name>A0A839IUW6_9GAMM</name>
<keyword evidence="1" id="KW-0808">Transferase</keyword>
<proteinExistence type="predicted"/>
<organism evidence="1 2">
    <name type="scientific">Oceanospirillum sediminis</name>
    <dbReference type="NCBI Taxonomy" id="2760088"/>
    <lineage>
        <taxon>Bacteria</taxon>
        <taxon>Pseudomonadati</taxon>
        <taxon>Pseudomonadota</taxon>
        <taxon>Gammaproteobacteria</taxon>
        <taxon>Oceanospirillales</taxon>
        <taxon>Oceanospirillaceae</taxon>
        <taxon>Oceanospirillum</taxon>
    </lineage>
</organism>
<evidence type="ECO:0000313" key="2">
    <source>
        <dbReference type="Proteomes" id="UP000565262"/>
    </source>
</evidence>
<protein>
    <submittedName>
        <fullName evidence="1">GNAT family N-acetyltransferase</fullName>
    </submittedName>
</protein>
<comment type="caution">
    <text evidence="1">The sequence shown here is derived from an EMBL/GenBank/DDBJ whole genome shotgun (WGS) entry which is preliminary data.</text>
</comment>
<reference evidence="1 2" key="1">
    <citation type="submission" date="2020-08" db="EMBL/GenBank/DDBJ databases">
        <title>Oceanospirillum sp. nov. isolated from marine sediment.</title>
        <authorList>
            <person name="Ji X."/>
        </authorList>
    </citation>
    <scope>NUCLEOTIDE SEQUENCE [LARGE SCALE GENOMIC DNA]</scope>
    <source>
        <strain evidence="1 2">D5</strain>
    </source>
</reference>
<evidence type="ECO:0000313" key="1">
    <source>
        <dbReference type="EMBL" id="MBB1489243.1"/>
    </source>
</evidence>
<gene>
    <name evidence="1" type="ORF">H4O21_21765</name>
</gene>
<dbReference type="Proteomes" id="UP000565262">
    <property type="component" value="Unassembled WGS sequence"/>
</dbReference>
<dbReference type="GO" id="GO:0016740">
    <property type="term" value="F:transferase activity"/>
    <property type="evidence" value="ECO:0007669"/>
    <property type="project" value="UniProtKB-KW"/>
</dbReference>
<dbReference type="SUPFAM" id="SSF55729">
    <property type="entry name" value="Acyl-CoA N-acyltransferases (Nat)"/>
    <property type="match status" value="1"/>
</dbReference>
<dbReference type="AlphaFoldDB" id="A0A839IUW6"/>
<dbReference type="RefSeq" id="WP_182811134.1">
    <property type="nucleotide sequence ID" value="NZ_JACJFM010000047.1"/>
</dbReference>
<dbReference type="EMBL" id="JACJFM010000047">
    <property type="protein sequence ID" value="MBB1489243.1"/>
    <property type="molecule type" value="Genomic_DNA"/>
</dbReference>